<comment type="cofactor">
    <cofactor evidence="1">
        <name>FAD</name>
        <dbReference type="ChEBI" id="CHEBI:57692"/>
    </cofactor>
</comment>
<evidence type="ECO:0000259" key="6">
    <source>
        <dbReference type="Pfam" id="PF14759"/>
    </source>
</evidence>
<dbReference type="InterPro" id="IPR023753">
    <property type="entry name" value="FAD/NAD-binding_dom"/>
</dbReference>
<feature type="domain" description="FAD/NAD(P)-binding" evidence="5">
    <location>
        <begin position="13"/>
        <end position="309"/>
    </location>
</feature>
<feature type="domain" description="Reductase C-terminal" evidence="6">
    <location>
        <begin position="328"/>
        <end position="413"/>
    </location>
</feature>
<keyword evidence="4" id="KW-0560">Oxidoreductase</keyword>
<keyword evidence="2" id="KW-0285">Flavoprotein</keyword>
<dbReference type="PRINTS" id="PR00411">
    <property type="entry name" value="PNDRDTASEI"/>
</dbReference>
<dbReference type="Pfam" id="PF14759">
    <property type="entry name" value="Reductase_C"/>
    <property type="match status" value="1"/>
</dbReference>
<evidence type="ECO:0000256" key="4">
    <source>
        <dbReference type="ARBA" id="ARBA00023002"/>
    </source>
</evidence>
<evidence type="ECO:0000256" key="2">
    <source>
        <dbReference type="ARBA" id="ARBA00022630"/>
    </source>
</evidence>
<dbReference type="SUPFAM" id="SSF51905">
    <property type="entry name" value="FAD/NAD(P)-binding domain"/>
    <property type="match status" value="2"/>
</dbReference>
<gene>
    <name evidence="7" type="ORF">GCM10022215_14920</name>
</gene>
<evidence type="ECO:0000259" key="5">
    <source>
        <dbReference type="Pfam" id="PF07992"/>
    </source>
</evidence>
<keyword evidence="8" id="KW-1185">Reference proteome</keyword>
<dbReference type="PRINTS" id="PR00368">
    <property type="entry name" value="FADPNR"/>
</dbReference>
<name>A0ABP7XHF1_9ACTN</name>
<keyword evidence="3" id="KW-0274">FAD</keyword>
<evidence type="ECO:0000313" key="8">
    <source>
        <dbReference type="Proteomes" id="UP001501495"/>
    </source>
</evidence>
<evidence type="ECO:0000256" key="1">
    <source>
        <dbReference type="ARBA" id="ARBA00001974"/>
    </source>
</evidence>
<organism evidence="7 8">
    <name type="scientific">Nocardioides fonticola</name>
    <dbReference type="NCBI Taxonomy" id="450363"/>
    <lineage>
        <taxon>Bacteria</taxon>
        <taxon>Bacillati</taxon>
        <taxon>Actinomycetota</taxon>
        <taxon>Actinomycetes</taxon>
        <taxon>Propionibacteriales</taxon>
        <taxon>Nocardioidaceae</taxon>
        <taxon>Nocardioides</taxon>
    </lineage>
</organism>
<evidence type="ECO:0000256" key="3">
    <source>
        <dbReference type="ARBA" id="ARBA00022827"/>
    </source>
</evidence>
<dbReference type="Gene3D" id="3.50.50.60">
    <property type="entry name" value="FAD/NAD(P)-binding domain"/>
    <property type="match status" value="2"/>
</dbReference>
<comment type="caution">
    <text evidence="7">The sequence shown here is derived from an EMBL/GenBank/DDBJ whole genome shotgun (WGS) entry which is preliminary data.</text>
</comment>
<dbReference type="PANTHER" id="PTHR43557">
    <property type="entry name" value="APOPTOSIS-INDUCING FACTOR 1"/>
    <property type="match status" value="1"/>
</dbReference>
<evidence type="ECO:0000313" key="7">
    <source>
        <dbReference type="EMBL" id="GAA4115787.1"/>
    </source>
</evidence>
<dbReference type="InterPro" id="IPR050446">
    <property type="entry name" value="FAD-oxidoreductase/Apoptosis"/>
</dbReference>
<dbReference type="Pfam" id="PF07992">
    <property type="entry name" value="Pyr_redox_2"/>
    <property type="match status" value="1"/>
</dbReference>
<dbReference type="InterPro" id="IPR028202">
    <property type="entry name" value="Reductase_C"/>
</dbReference>
<sequence>MDAIETDDQIGGRVVIVGAGHASAQLCASLRQEGWTGGIELIGSEPSLPYQRPPLSKAYLAGKADLDELLIRRPDFYAKQGVTFRNAHVTAISPDRHEVTTDDGTRIGYDKLVLCTGARPRRLDLPGAGLAGVHYLREVADVEAIRESARDAHHAVIIGAGYIGLETAASLRALGIGVTVLEAAGRVLERVTAPEVSDFYERVHREEGVDLRVGVGVAEIEGRERVDGVRLTDGVRIDADLVILGIGVVPNVELAEEAGLAVGDGIVIDPHGRTSDPDILAAGDCATYVDARYERRLRIESVPNAVEQAKSVAASICGNDRPISALPWFWSDQYDLKLQIAGLNIGYDEVILRGDPTRDRAFACFYLAQGRLIAADCVNRPQEFAFSKRAIAEGLAPDRRALADPEASLKALLDPAPAHSAR</sequence>
<proteinExistence type="predicted"/>
<dbReference type="EMBL" id="BAAAZH010000012">
    <property type="protein sequence ID" value="GAA4115787.1"/>
    <property type="molecule type" value="Genomic_DNA"/>
</dbReference>
<dbReference type="SUPFAM" id="SSF55424">
    <property type="entry name" value="FAD/NAD-linked reductases, dimerisation (C-terminal) domain"/>
    <property type="match status" value="1"/>
</dbReference>
<dbReference type="RefSeq" id="WP_344732678.1">
    <property type="nucleotide sequence ID" value="NZ_BAAAZH010000012.1"/>
</dbReference>
<dbReference type="InterPro" id="IPR016156">
    <property type="entry name" value="FAD/NAD-linked_Rdtase_dimer_sf"/>
</dbReference>
<dbReference type="PANTHER" id="PTHR43557:SF2">
    <property type="entry name" value="RIESKE DOMAIN-CONTAINING PROTEIN-RELATED"/>
    <property type="match status" value="1"/>
</dbReference>
<dbReference type="InterPro" id="IPR036188">
    <property type="entry name" value="FAD/NAD-bd_sf"/>
</dbReference>
<dbReference type="Proteomes" id="UP001501495">
    <property type="component" value="Unassembled WGS sequence"/>
</dbReference>
<dbReference type="Gene3D" id="3.30.390.30">
    <property type="match status" value="1"/>
</dbReference>
<accession>A0ABP7XHF1</accession>
<reference evidence="8" key="1">
    <citation type="journal article" date="2019" name="Int. J. Syst. Evol. Microbiol.">
        <title>The Global Catalogue of Microorganisms (GCM) 10K type strain sequencing project: providing services to taxonomists for standard genome sequencing and annotation.</title>
        <authorList>
            <consortium name="The Broad Institute Genomics Platform"/>
            <consortium name="The Broad Institute Genome Sequencing Center for Infectious Disease"/>
            <person name="Wu L."/>
            <person name="Ma J."/>
        </authorList>
    </citation>
    <scope>NUCLEOTIDE SEQUENCE [LARGE SCALE GENOMIC DNA]</scope>
    <source>
        <strain evidence="8">JCM 16703</strain>
    </source>
</reference>
<protein>
    <submittedName>
        <fullName evidence="7">FAD-dependent oxidoreductase</fullName>
    </submittedName>
</protein>